<dbReference type="InterPro" id="IPR027417">
    <property type="entry name" value="P-loop_NTPase"/>
</dbReference>
<keyword evidence="12" id="KW-1185">Reference proteome</keyword>
<dbReference type="Proteomes" id="UP000274131">
    <property type="component" value="Unassembled WGS sequence"/>
</dbReference>
<evidence type="ECO:0000256" key="1">
    <source>
        <dbReference type="ARBA" id="ARBA00004193"/>
    </source>
</evidence>
<evidence type="ECO:0000256" key="2">
    <source>
        <dbReference type="ARBA" id="ARBA00022475"/>
    </source>
</evidence>
<evidence type="ECO:0000256" key="5">
    <source>
        <dbReference type="ARBA" id="ARBA00023134"/>
    </source>
</evidence>
<comment type="subcellular location">
    <subcellularLocation>
        <location evidence="1">Cell membrane</location>
        <topology evidence="1">Lipid-anchor</topology>
    </subcellularLocation>
</comment>
<dbReference type="SMART" id="SM00174">
    <property type="entry name" value="RHO"/>
    <property type="match status" value="1"/>
</dbReference>
<evidence type="ECO:0000256" key="4">
    <source>
        <dbReference type="ARBA" id="ARBA00022741"/>
    </source>
</evidence>
<dbReference type="Pfam" id="PF00071">
    <property type="entry name" value="Ras"/>
    <property type="match status" value="1"/>
</dbReference>
<sequence>MPDERHRLVVLGSSRVGKTSIIRQFLNKEFSEKYKETVEDIYSKRIKIQDEVIPLEILDTNFNFPDMRKVAIASASAFLLVFAVDDVQSFKEMSDVWNEICESRTDLRDLPTVVAGNKCDLSTKKIFEATATAWTSRLNANIRYLETSAKTGENITNVFRTLLELSGLTFLKVNKVKIEKSEKSETDEKGNSEVGEDAPRLLGRSKSLIRRTKHLSLKIRKSSDKQLCGHDENDDCKVS</sequence>
<dbReference type="NCBIfam" id="TIGR00231">
    <property type="entry name" value="small_GTP"/>
    <property type="match status" value="1"/>
</dbReference>
<dbReference type="WBParaSite" id="EVEC_0000245701-mRNA-1">
    <property type="protein sequence ID" value="EVEC_0000245701-mRNA-1"/>
    <property type="gene ID" value="EVEC_0000245701"/>
</dbReference>
<dbReference type="SMART" id="SM00175">
    <property type="entry name" value="RAB"/>
    <property type="match status" value="1"/>
</dbReference>
<feature type="compositionally biased region" description="Basic and acidic residues" evidence="10">
    <location>
        <begin position="181"/>
        <end position="191"/>
    </location>
</feature>
<dbReference type="PROSITE" id="PS51421">
    <property type="entry name" value="RAS"/>
    <property type="match status" value="1"/>
</dbReference>
<keyword evidence="7" id="KW-0449">Lipoprotein</keyword>
<evidence type="ECO:0000313" key="12">
    <source>
        <dbReference type="Proteomes" id="UP000274131"/>
    </source>
</evidence>
<dbReference type="PANTHER" id="PTHR46149:SF7">
    <property type="entry name" value="GTP-BINDING PROTEIN DI-RAS2"/>
    <property type="match status" value="1"/>
</dbReference>
<keyword evidence="6" id="KW-0472">Membrane</keyword>
<keyword evidence="4" id="KW-0547">Nucleotide-binding</keyword>
<dbReference type="GO" id="GO:0003924">
    <property type="term" value="F:GTPase activity"/>
    <property type="evidence" value="ECO:0007669"/>
    <property type="project" value="InterPro"/>
</dbReference>
<dbReference type="GO" id="GO:0005525">
    <property type="term" value="F:GTP binding"/>
    <property type="evidence" value="ECO:0007669"/>
    <property type="project" value="UniProtKB-KW"/>
</dbReference>
<evidence type="ECO:0000256" key="6">
    <source>
        <dbReference type="ARBA" id="ARBA00023136"/>
    </source>
</evidence>
<dbReference type="STRING" id="51028.A0A0N4UY19"/>
<reference evidence="13" key="1">
    <citation type="submission" date="2017-02" db="UniProtKB">
        <authorList>
            <consortium name="WormBaseParasite"/>
        </authorList>
    </citation>
    <scope>IDENTIFICATION</scope>
</reference>
<dbReference type="InterPro" id="IPR005225">
    <property type="entry name" value="Small_GTP-bd"/>
</dbReference>
<evidence type="ECO:0000256" key="10">
    <source>
        <dbReference type="SAM" id="MobiDB-lite"/>
    </source>
</evidence>
<dbReference type="SUPFAM" id="SSF52540">
    <property type="entry name" value="P-loop containing nucleoside triphosphate hydrolases"/>
    <property type="match status" value="1"/>
</dbReference>
<comment type="similarity">
    <text evidence="9">Belongs to the small GTPase superfamily. RasD family.</text>
</comment>
<dbReference type="InterPro" id="IPR001806">
    <property type="entry name" value="Small_GTPase"/>
</dbReference>
<proteinExistence type="inferred from homology"/>
<evidence type="ECO:0000256" key="8">
    <source>
        <dbReference type="ARBA" id="ARBA00023289"/>
    </source>
</evidence>
<dbReference type="PRINTS" id="PR00449">
    <property type="entry name" value="RASTRNSFRMNG"/>
</dbReference>
<evidence type="ECO:0000256" key="3">
    <source>
        <dbReference type="ARBA" id="ARBA00022481"/>
    </source>
</evidence>
<dbReference type="PROSITE" id="PS51419">
    <property type="entry name" value="RAB"/>
    <property type="match status" value="1"/>
</dbReference>
<accession>A0A0N4UY19</accession>
<keyword evidence="8" id="KW-0636">Prenylation</keyword>
<gene>
    <name evidence="11" type="ORF">EVEC_LOCUS2165</name>
</gene>
<name>A0A0N4UY19_ENTVE</name>
<keyword evidence="5" id="KW-0342">GTP-binding</keyword>
<dbReference type="Gene3D" id="3.40.50.300">
    <property type="entry name" value="P-loop containing nucleotide triphosphate hydrolases"/>
    <property type="match status" value="1"/>
</dbReference>
<evidence type="ECO:0000256" key="7">
    <source>
        <dbReference type="ARBA" id="ARBA00023288"/>
    </source>
</evidence>
<dbReference type="InterPro" id="IPR052236">
    <property type="entry name" value="Small_GTPase_RasD"/>
</dbReference>
<protein>
    <submittedName>
        <fullName evidence="13">GTP-binding protein</fullName>
    </submittedName>
</protein>
<evidence type="ECO:0000256" key="9">
    <source>
        <dbReference type="ARBA" id="ARBA00038061"/>
    </source>
</evidence>
<dbReference type="GO" id="GO:0005886">
    <property type="term" value="C:plasma membrane"/>
    <property type="evidence" value="ECO:0007669"/>
    <property type="project" value="UniProtKB-SubCell"/>
</dbReference>
<dbReference type="EMBL" id="UXUI01007330">
    <property type="protein sequence ID" value="VDD87022.1"/>
    <property type="molecule type" value="Genomic_DNA"/>
</dbReference>
<dbReference type="OrthoDB" id="265044at2759"/>
<dbReference type="PANTHER" id="PTHR46149">
    <property type="entry name" value="MIP08469P"/>
    <property type="match status" value="1"/>
</dbReference>
<organism evidence="13">
    <name type="scientific">Enterobius vermicularis</name>
    <name type="common">Human pinworm</name>
    <dbReference type="NCBI Taxonomy" id="51028"/>
    <lineage>
        <taxon>Eukaryota</taxon>
        <taxon>Metazoa</taxon>
        <taxon>Ecdysozoa</taxon>
        <taxon>Nematoda</taxon>
        <taxon>Chromadorea</taxon>
        <taxon>Rhabditida</taxon>
        <taxon>Spirurina</taxon>
        <taxon>Oxyuridomorpha</taxon>
        <taxon>Oxyuroidea</taxon>
        <taxon>Oxyuridae</taxon>
        <taxon>Enterobius</taxon>
    </lineage>
</organism>
<dbReference type="AlphaFoldDB" id="A0A0N4UY19"/>
<dbReference type="SMART" id="SM00173">
    <property type="entry name" value="RAS"/>
    <property type="match status" value="1"/>
</dbReference>
<feature type="region of interest" description="Disordered" evidence="10">
    <location>
        <begin position="181"/>
        <end position="207"/>
    </location>
</feature>
<reference evidence="11 12" key="2">
    <citation type="submission" date="2018-10" db="EMBL/GenBank/DDBJ databases">
        <authorList>
            <consortium name="Pathogen Informatics"/>
        </authorList>
    </citation>
    <scope>NUCLEOTIDE SEQUENCE [LARGE SCALE GENOMIC DNA]</scope>
</reference>
<keyword evidence="3" id="KW-0488">Methylation</keyword>
<evidence type="ECO:0000313" key="11">
    <source>
        <dbReference type="EMBL" id="VDD87022.1"/>
    </source>
</evidence>
<dbReference type="FunFam" id="3.40.50.300:FF:000475">
    <property type="entry name" value="GTP-binding protein Rhes"/>
    <property type="match status" value="1"/>
</dbReference>
<keyword evidence="2" id="KW-1003">Cell membrane</keyword>
<evidence type="ECO:0000313" key="13">
    <source>
        <dbReference type="WBParaSite" id="EVEC_0000245701-mRNA-1"/>
    </source>
</evidence>